<dbReference type="Pfam" id="PF02482">
    <property type="entry name" value="Ribosomal_S30AE"/>
    <property type="match status" value="1"/>
</dbReference>
<keyword evidence="1" id="KW-0687">Ribonucleoprotein</keyword>
<evidence type="ECO:0000313" key="2">
    <source>
        <dbReference type="Proteomes" id="UP000034044"/>
    </source>
</evidence>
<reference evidence="1 2" key="1">
    <citation type="journal article" date="2015" name="Nature">
        <title>rRNA introns, odd ribosomes, and small enigmatic genomes across a large radiation of phyla.</title>
        <authorList>
            <person name="Brown C.T."/>
            <person name="Hug L.A."/>
            <person name="Thomas B.C."/>
            <person name="Sharon I."/>
            <person name="Castelle C.J."/>
            <person name="Singh A."/>
            <person name="Wilkins M.J."/>
            <person name="Williams K.H."/>
            <person name="Banfield J.F."/>
        </authorList>
    </citation>
    <scope>NUCLEOTIDE SEQUENCE [LARGE SCALE GENOMIC DNA]</scope>
</reference>
<dbReference type="SUPFAM" id="SSF69754">
    <property type="entry name" value="Ribosome binding protein Y (YfiA homologue)"/>
    <property type="match status" value="1"/>
</dbReference>
<dbReference type="NCBIfam" id="TIGR00741">
    <property type="entry name" value="yfiA"/>
    <property type="match status" value="1"/>
</dbReference>
<accession>A0A0G0FWI7</accession>
<organism evidence="1 2">
    <name type="scientific">Candidatus Wolfebacteria bacterium GW2011_GWC1_37_10</name>
    <dbReference type="NCBI Taxonomy" id="1619010"/>
    <lineage>
        <taxon>Bacteria</taxon>
        <taxon>Candidatus Wolfeibacteriota</taxon>
    </lineage>
</organism>
<dbReference type="InterPro" id="IPR036567">
    <property type="entry name" value="RHF-like"/>
</dbReference>
<sequence>MNIIIQATGLDLTSSIREYIESKIGSLDKFISKKFEEKGEIKVEIEIARLTKHHRQGDVFYAEANIHLPRKILRAEHSDWDVRVAIDKVKDKLQQEIKKYKEVMTAVSKKKGTEIRGKK</sequence>
<dbReference type="GO" id="GO:0005840">
    <property type="term" value="C:ribosome"/>
    <property type="evidence" value="ECO:0007669"/>
    <property type="project" value="UniProtKB-KW"/>
</dbReference>
<dbReference type="Proteomes" id="UP000034044">
    <property type="component" value="Unassembled WGS sequence"/>
</dbReference>
<dbReference type="EMBL" id="LBSR01000009">
    <property type="protein sequence ID" value="KKQ22167.1"/>
    <property type="molecule type" value="Genomic_DNA"/>
</dbReference>
<dbReference type="AlphaFoldDB" id="A0A0G0FWI7"/>
<proteinExistence type="predicted"/>
<protein>
    <submittedName>
        <fullName evidence="1">Sigma 54 modulation protein/SSU ribosomal protein S30P</fullName>
    </submittedName>
</protein>
<dbReference type="CDD" id="cd00552">
    <property type="entry name" value="RaiA"/>
    <property type="match status" value="1"/>
</dbReference>
<evidence type="ECO:0000313" key="1">
    <source>
        <dbReference type="EMBL" id="KKQ22167.1"/>
    </source>
</evidence>
<keyword evidence="1" id="KW-0689">Ribosomal protein</keyword>
<gene>
    <name evidence="1" type="ORF">US36_C0009G0013</name>
</gene>
<dbReference type="Gene3D" id="3.30.160.100">
    <property type="entry name" value="Ribosome hibernation promotion factor-like"/>
    <property type="match status" value="1"/>
</dbReference>
<name>A0A0G0FWI7_9BACT</name>
<comment type="caution">
    <text evidence="1">The sequence shown here is derived from an EMBL/GenBank/DDBJ whole genome shotgun (WGS) entry which is preliminary data.</text>
</comment>
<dbReference type="InterPro" id="IPR003489">
    <property type="entry name" value="RHF/RaiA"/>
</dbReference>